<feature type="compositionally biased region" description="Basic and acidic residues" evidence="1">
    <location>
        <begin position="591"/>
        <end position="605"/>
    </location>
</feature>
<name>A0ABD1KWG7_9TELE</name>
<comment type="caution">
    <text evidence="3">The sequence shown here is derived from an EMBL/GenBank/DDBJ whole genome shotgun (WGS) entry which is preliminary data.</text>
</comment>
<dbReference type="EMBL" id="JBHFQA010000001">
    <property type="protein sequence ID" value="KAL2103498.1"/>
    <property type="molecule type" value="Genomic_DNA"/>
</dbReference>
<dbReference type="SMART" id="SM01025">
    <property type="entry name" value="BEN"/>
    <property type="match status" value="1"/>
</dbReference>
<evidence type="ECO:0000259" key="2">
    <source>
        <dbReference type="PROSITE" id="PS51457"/>
    </source>
</evidence>
<evidence type="ECO:0000313" key="3">
    <source>
        <dbReference type="EMBL" id="KAL2103498.1"/>
    </source>
</evidence>
<accession>A0ABD1KWG7</accession>
<keyword evidence="4" id="KW-1185">Reference proteome</keyword>
<evidence type="ECO:0000256" key="1">
    <source>
        <dbReference type="SAM" id="MobiDB-lite"/>
    </source>
</evidence>
<sequence length="636" mass="71312">MGEDIWQEATKRKCKLNSKWEDVEEEDHEVPPKKLTNSNEESSDEEQLPRNWSAAQKKVEELQRELKGDHGKQILHAMRELPAVVATLKEIIDKITVQISTPASTWSSPTSSVDGPVSAPTSPQVLSDTDDMVPLTPGCDVKVPRLKLNYLRTASSALYIGDLAVLIYGKDTLSNSSLTGKQSGTHKDVESKQPLDNTKLDAILAHAQAKFPDTTMQDVRRIIRQKCNNISYVKKVCENSLQRWCVSLPLLFSGMQYGRHNTEPNNTPLLLLPFPLVFPGGLGEESLLACYPATVRRRPVSTGKAVLCALGRTSQKGITLLKHVQRINIEVYENSLQRRCVSLPLLFSGEPIWPPGHGAQQYPSPPSSLSPSLSLGSEGLTVACSEESLLSGDPAFVRRKSTSTGKAVLCALSRTSPPPALVNNFLFPVAPSALSTTTTCVEGITLLNHVQRINIEAQECIEMHNDNTHNNDTSSDANMAGTGEDLVVYGPADWSVIGLDLKDKERELNIRNKIDRIAAKEREAKEDGNVKQAKKQKQLKEKQEEKLARLLEARKIEHKTRQEKRRKDQEEKEKLALEENTQQKEPVVVVRDMERKRQEKGEQREMKRWRRALRRVCSVFTSCWGNRKEERDEEQD</sequence>
<organism evidence="3 4">
    <name type="scientific">Coilia grayii</name>
    <name type="common">Gray's grenadier anchovy</name>
    <dbReference type="NCBI Taxonomy" id="363190"/>
    <lineage>
        <taxon>Eukaryota</taxon>
        <taxon>Metazoa</taxon>
        <taxon>Chordata</taxon>
        <taxon>Craniata</taxon>
        <taxon>Vertebrata</taxon>
        <taxon>Euteleostomi</taxon>
        <taxon>Actinopterygii</taxon>
        <taxon>Neopterygii</taxon>
        <taxon>Teleostei</taxon>
        <taxon>Clupei</taxon>
        <taxon>Clupeiformes</taxon>
        <taxon>Clupeoidei</taxon>
        <taxon>Engraulidae</taxon>
        <taxon>Coilinae</taxon>
        <taxon>Coilia</taxon>
    </lineage>
</organism>
<feature type="region of interest" description="Disordered" evidence="1">
    <location>
        <begin position="20"/>
        <end position="52"/>
    </location>
</feature>
<feature type="domain" description="BEN" evidence="2">
    <location>
        <begin position="138"/>
        <end position="234"/>
    </location>
</feature>
<feature type="compositionally biased region" description="Basic and acidic residues" evidence="1">
    <location>
        <begin position="565"/>
        <end position="577"/>
    </location>
</feature>
<dbReference type="Proteomes" id="UP001591681">
    <property type="component" value="Unassembled WGS sequence"/>
</dbReference>
<feature type="compositionally biased region" description="Low complexity" evidence="1">
    <location>
        <begin position="103"/>
        <end position="112"/>
    </location>
</feature>
<gene>
    <name evidence="3" type="ORF">ACEWY4_000366</name>
</gene>
<evidence type="ECO:0000313" key="4">
    <source>
        <dbReference type="Proteomes" id="UP001591681"/>
    </source>
</evidence>
<dbReference type="AlphaFoldDB" id="A0ABD1KWG7"/>
<proteinExistence type="predicted"/>
<dbReference type="InterPro" id="IPR018379">
    <property type="entry name" value="BEN_domain"/>
</dbReference>
<feature type="region of interest" description="Disordered" evidence="1">
    <location>
        <begin position="522"/>
        <end position="543"/>
    </location>
</feature>
<feature type="region of interest" description="Disordered" evidence="1">
    <location>
        <begin position="103"/>
        <end position="131"/>
    </location>
</feature>
<reference evidence="3 4" key="1">
    <citation type="submission" date="2024-09" db="EMBL/GenBank/DDBJ databases">
        <title>A chromosome-level genome assembly of Gray's grenadier anchovy, Coilia grayii.</title>
        <authorList>
            <person name="Fu Z."/>
        </authorList>
    </citation>
    <scope>NUCLEOTIDE SEQUENCE [LARGE SCALE GENOMIC DNA]</scope>
    <source>
        <strain evidence="3">G4</strain>
        <tissue evidence="3">Muscle</tissue>
    </source>
</reference>
<protein>
    <recommendedName>
        <fullName evidence="2">BEN domain-containing protein</fullName>
    </recommendedName>
</protein>
<dbReference type="Pfam" id="PF10523">
    <property type="entry name" value="BEN"/>
    <property type="match status" value="1"/>
</dbReference>
<feature type="region of interest" description="Disordered" evidence="1">
    <location>
        <begin position="556"/>
        <end position="605"/>
    </location>
</feature>
<dbReference type="Gene3D" id="1.10.10.2590">
    <property type="entry name" value="BEN domain"/>
    <property type="match status" value="1"/>
</dbReference>
<dbReference type="PROSITE" id="PS51457">
    <property type="entry name" value="BEN"/>
    <property type="match status" value="1"/>
</dbReference>